<evidence type="ECO:0000313" key="3">
    <source>
        <dbReference type="EMBL" id="PZQ46249.1"/>
    </source>
</evidence>
<gene>
    <name evidence="3" type="ORF">DI556_20935</name>
</gene>
<evidence type="ECO:0000313" key="4">
    <source>
        <dbReference type="Proteomes" id="UP000249185"/>
    </source>
</evidence>
<feature type="compositionally biased region" description="Basic and acidic residues" evidence="1">
    <location>
        <begin position="213"/>
        <end position="225"/>
    </location>
</feature>
<feature type="compositionally biased region" description="Basic and acidic residues" evidence="1">
    <location>
        <begin position="349"/>
        <end position="366"/>
    </location>
</feature>
<sequence length="366" mass="40963">MKTRFSHLTLSDRRQIERWRLARRSATDIAARLGLHRSTVFRELRRNRYHDAEIPELSGYWSVPTQKIALSRRFRPRELVRHPDLRHRVTRCLRAGWSPEQIAACASKRPRSVSAKRRSTSSFIPTRAARRSCGATSPRVAASAADTVDVNSHHRNSPRNSASCSVPTPWPVAENSATGRVIPYFFGSVRSGECDDVDRAGQQVPGRAQEPGKASEADHRPDRRSPAPPAAGARRSVTFDRASEFVDWPRLRAEVGAQTWFRDPRSPWRKGSVVNANKRLRRWIHRDTDPETLSQDDLRRLRAGLNGRASQGGAAEAVTGFPDRGGLLSQPEPRHSPDDQTHGGPARSGGKECRCGPVARDDRLRP</sequence>
<dbReference type="PANTHER" id="PTHR10948">
    <property type="entry name" value="TRANSPOSASE"/>
    <property type="match status" value="1"/>
</dbReference>
<accession>A0A2W5N1F0</accession>
<name>A0A2W5N1F0_RHOSU</name>
<feature type="region of interest" description="Disordered" evidence="1">
    <location>
        <begin position="307"/>
        <end position="366"/>
    </location>
</feature>
<feature type="region of interest" description="Disordered" evidence="1">
    <location>
        <begin position="128"/>
        <end position="169"/>
    </location>
</feature>
<dbReference type="PANTHER" id="PTHR10948:SF23">
    <property type="entry name" value="TRANSPOSASE INSI FOR INSERTION SEQUENCE ELEMENT IS30A-RELATED"/>
    <property type="match status" value="1"/>
</dbReference>
<feature type="compositionally biased region" description="Basic and acidic residues" evidence="1">
    <location>
        <begin position="332"/>
        <end position="341"/>
    </location>
</feature>
<reference evidence="3 4" key="1">
    <citation type="submission" date="2017-08" db="EMBL/GenBank/DDBJ databases">
        <title>Infants hospitalized years apart are colonized by the same room-sourced microbial strains.</title>
        <authorList>
            <person name="Brooks B."/>
            <person name="Olm M.R."/>
            <person name="Firek B.A."/>
            <person name="Baker R."/>
            <person name="Thomas B.C."/>
            <person name="Morowitz M.J."/>
            <person name="Banfield J.F."/>
        </authorList>
    </citation>
    <scope>NUCLEOTIDE SEQUENCE [LARGE SCALE GENOMIC DNA]</scope>
    <source>
        <strain evidence="3">S2_005_002_R2_34</strain>
    </source>
</reference>
<dbReference type="Pfam" id="PF13936">
    <property type="entry name" value="HTH_38"/>
    <property type="match status" value="1"/>
</dbReference>
<evidence type="ECO:0000259" key="2">
    <source>
        <dbReference type="Pfam" id="PF13936"/>
    </source>
</evidence>
<protein>
    <recommendedName>
        <fullName evidence="2">Transposase IS30-like HTH domain-containing protein</fullName>
    </recommendedName>
</protein>
<feature type="region of interest" description="Disordered" evidence="1">
    <location>
        <begin position="196"/>
        <end position="236"/>
    </location>
</feature>
<organism evidence="3 4">
    <name type="scientific">Rhodovulum sulfidophilum</name>
    <name type="common">Rhodobacter sulfidophilus</name>
    <dbReference type="NCBI Taxonomy" id="35806"/>
    <lineage>
        <taxon>Bacteria</taxon>
        <taxon>Pseudomonadati</taxon>
        <taxon>Pseudomonadota</taxon>
        <taxon>Alphaproteobacteria</taxon>
        <taxon>Rhodobacterales</taxon>
        <taxon>Paracoccaceae</taxon>
        <taxon>Rhodovulum</taxon>
    </lineage>
</organism>
<comment type="caution">
    <text evidence="3">The sequence shown here is derived from an EMBL/GenBank/DDBJ whole genome shotgun (WGS) entry which is preliminary data.</text>
</comment>
<feature type="domain" description="Transposase IS30-like HTH" evidence="2">
    <location>
        <begin position="5"/>
        <end position="47"/>
    </location>
</feature>
<dbReference type="GO" id="GO:0004803">
    <property type="term" value="F:transposase activity"/>
    <property type="evidence" value="ECO:0007669"/>
    <property type="project" value="TreeGrafter"/>
</dbReference>
<dbReference type="Proteomes" id="UP000249185">
    <property type="component" value="Unassembled WGS sequence"/>
</dbReference>
<dbReference type="InterPro" id="IPR051917">
    <property type="entry name" value="Transposase-Integrase"/>
</dbReference>
<proteinExistence type="predicted"/>
<dbReference type="EMBL" id="QFPW01000028">
    <property type="protein sequence ID" value="PZQ46249.1"/>
    <property type="molecule type" value="Genomic_DNA"/>
</dbReference>
<dbReference type="GO" id="GO:0032196">
    <property type="term" value="P:transposition"/>
    <property type="evidence" value="ECO:0007669"/>
    <property type="project" value="TreeGrafter"/>
</dbReference>
<dbReference type="AlphaFoldDB" id="A0A2W5N1F0"/>
<evidence type="ECO:0000256" key="1">
    <source>
        <dbReference type="SAM" id="MobiDB-lite"/>
    </source>
</evidence>
<dbReference type="InterPro" id="IPR025246">
    <property type="entry name" value="IS30-like_HTH"/>
</dbReference>
<dbReference type="GO" id="GO:0005829">
    <property type="term" value="C:cytosol"/>
    <property type="evidence" value="ECO:0007669"/>
    <property type="project" value="TreeGrafter"/>
</dbReference>